<protein>
    <recommendedName>
        <fullName evidence="4">Phosphoesterase</fullName>
    </recommendedName>
</protein>
<feature type="region of interest" description="Disordered" evidence="1">
    <location>
        <begin position="19"/>
        <end position="41"/>
    </location>
</feature>
<sequence length="205" mass="21545">MTADRRAGLVVDAELPATPNLIANPGAEDGPGGTGGPVASIPGWHVLDGEATVIRYDAGSRYPRLSDPGPSQRGRQFFGGGPVPRTRLAQDIVLPDPSGIDKARVRFSFSGWLGGCAGQQDGARLSLEFRNRSGNPTGLVVLGPATAADRSSLTVLTGFVERRATGTVPPYSRWARIMLLFTRSGGRSNDGYADELTLTLTGVRA</sequence>
<evidence type="ECO:0000313" key="3">
    <source>
        <dbReference type="Proteomes" id="UP001595699"/>
    </source>
</evidence>
<reference evidence="3" key="1">
    <citation type="journal article" date="2019" name="Int. J. Syst. Evol. Microbiol.">
        <title>The Global Catalogue of Microorganisms (GCM) 10K type strain sequencing project: providing services to taxonomists for standard genome sequencing and annotation.</title>
        <authorList>
            <consortium name="The Broad Institute Genomics Platform"/>
            <consortium name="The Broad Institute Genome Sequencing Center for Infectious Disease"/>
            <person name="Wu L."/>
            <person name="Ma J."/>
        </authorList>
    </citation>
    <scope>NUCLEOTIDE SEQUENCE [LARGE SCALE GENOMIC DNA]</scope>
    <source>
        <strain evidence="3">CGMCC 4.7241</strain>
    </source>
</reference>
<comment type="caution">
    <text evidence="2">The sequence shown here is derived from an EMBL/GenBank/DDBJ whole genome shotgun (WGS) entry which is preliminary data.</text>
</comment>
<gene>
    <name evidence="2" type="ORF">ACFOUW_20655</name>
</gene>
<dbReference type="Proteomes" id="UP001595699">
    <property type="component" value="Unassembled WGS sequence"/>
</dbReference>
<evidence type="ECO:0000256" key="1">
    <source>
        <dbReference type="SAM" id="MobiDB-lite"/>
    </source>
</evidence>
<organism evidence="2 3">
    <name type="scientific">Tenggerimyces flavus</name>
    <dbReference type="NCBI Taxonomy" id="1708749"/>
    <lineage>
        <taxon>Bacteria</taxon>
        <taxon>Bacillati</taxon>
        <taxon>Actinomycetota</taxon>
        <taxon>Actinomycetes</taxon>
        <taxon>Propionibacteriales</taxon>
        <taxon>Nocardioidaceae</taxon>
        <taxon>Tenggerimyces</taxon>
    </lineage>
</organism>
<evidence type="ECO:0000313" key="2">
    <source>
        <dbReference type="EMBL" id="MFC3763265.1"/>
    </source>
</evidence>
<evidence type="ECO:0008006" key="4">
    <source>
        <dbReference type="Google" id="ProtNLM"/>
    </source>
</evidence>
<dbReference type="EMBL" id="JBHRZH010000017">
    <property type="protein sequence ID" value="MFC3763265.1"/>
    <property type="molecule type" value="Genomic_DNA"/>
</dbReference>
<accession>A0ABV7YD68</accession>
<keyword evidence="3" id="KW-1185">Reference proteome</keyword>
<dbReference type="RefSeq" id="WP_205119666.1">
    <property type="nucleotide sequence ID" value="NZ_JAFBCM010000001.1"/>
</dbReference>
<proteinExistence type="predicted"/>
<name>A0ABV7YD68_9ACTN</name>